<comment type="caution">
    <text evidence="1">The sequence shown here is derived from an EMBL/GenBank/DDBJ whole genome shotgun (WGS) entry which is preliminary data.</text>
</comment>
<dbReference type="EMBL" id="JAGFNK010000238">
    <property type="protein sequence ID" value="KAI9456309.1"/>
    <property type="molecule type" value="Genomic_DNA"/>
</dbReference>
<dbReference type="Proteomes" id="UP001207468">
    <property type="component" value="Unassembled WGS sequence"/>
</dbReference>
<reference evidence="1" key="1">
    <citation type="submission" date="2021-03" db="EMBL/GenBank/DDBJ databases">
        <title>Evolutionary priming and transition to the ectomycorrhizal habit in an iconic lineage of mushroom-forming fungi: is preadaptation a requirement?</title>
        <authorList>
            <consortium name="DOE Joint Genome Institute"/>
            <person name="Looney B.P."/>
            <person name="Miyauchi S."/>
            <person name="Morin E."/>
            <person name="Drula E."/>
            <person name="Courty P.E."/>
            <person name="Chicoki N."/>
            <person name="Fauchery L."/>
            <person name="Kohler A."/>
            <person name="Kuo A."/>
            <person name="LaButti K."/>
            <person name="Pangilinan J."/>
            <person name="Lipzen A."/>
            <person name="Riley R."/>
            <person name="Andreopoulos W."/>
            <person name="He G."/>
            <person name="Johnson J."/>
            <person name="Barry K.W."/>
            <person name="Grigoriev I.V."/>
            <person name="Nagy L."/>
            <person name="Hibbett D."/>
            <person name="Henrissat B."/>
            <person name="Matheny P.B."/>
            <person name="Labbe J."/>
            <person name="Martin A.F."/>
        </authorList>
    </citation>
    <scope>NUCLEOTIDE SEQUENCE</scope>
    <source>
        <strain evidence="1">BPL698</strain>
    </source>
</reference>
<gene>
    <name evidence="1" type="ORF">F5148DRAFT_1377961</name>
</gene>
<keyword evidence="2" id="KW-1185">Reference proteome</keyword>
<accession>A0ACC0U2W8</accession>
<organism evidence="1 2">
    <name type="scientific">Russula earlei</name>
    <dbReference type="NCBI Taxonomy" id="71964"/>
    <lineage>
        <taxon>Eukaryota</taxon>
        <taxon>Fungi</taxon>
        <taxon>Dikarya</taxon>
        <taxon>Basidiomycota</taxon>
        <taxon>Agaricomycotina</taxon>
        <taxon>Agaricomycetes</taxon>
        <taxon>Russulales</taxon>
        <taxon>Russulaceae</taxon>
        <taxon>Russula</taxon>
    </lineage>
</organism>
<evidence type="ECO:0000313" key="2">
    <source>
        <dbReference type="Proteomes" id="UP001207468"/>
    </source>
</evidence>
<name>A0ACC0U2W8_9AGAM</name>
<protein>
    <submittedName>
        <fullName evidence="1">Uncharacterized protein</fullName>
    </submittedName>
</protein>
<evidence type="ECO:0000313" key="1">
    <source>
        <dbReference type="EMBL" id="KAI9456309.1"/>
    </source>
</evidence>
<sequence length="445" mass="50538">MSRLGSAPRGLRSTSEPLQCAASRGSWVVPDDHLTPKGTSLLMSFRLRIRRLRYPLTSLTGFVQSLLPRPVRSSATVGGPSQASLETSPCEHFQEVTINTLPDDVLVETFYFHVNSRPIQINAWHTLVHHIGKDSQRRYEKPFPELTSLVIWTEIRIPCDVLSWNRSWADPPHFYENSGWKTVRSWEFLNYSFSASQLVVLDLWDIPDSGYISPQDLGTALSVVSRLEALLLKFRSPLYPASRPPPPLTRSVLPVLTRLEFKGVHEYLEDLVAQIEAPLLNKLEVTFFMDNDFVIPQLHRLISHALSFKECDRAEVRTSELAIQFAIFRGATWFLSLEISSTSWIGFSQPHWDDMVTTQWLDLLGPFTAVKHLRLSRRVAPHVCRALEELADERVTGVLPSLNNIFLSNLPASESVPTYIKGFVATRKLSGHPVAVHRWEWGQVL</sequence>
<proteinExistence type="predicted"/>